<evidence type="ECO:0000256" key="1">
    <source>
        <dbReference type="SAM" id="MobiDB-lite"/>
    </source>
</evidence>
<evidence type="ECO:0000313" key="3">
    <source>
        <dbReference type="Proteomes" id="UP000074247"/>
    </source>
</evidence>
<dbReference type="Proteomes" id="UP000074247">
    <property type="component" value="Unassembled WGS sequence"/>
</dbReference>
<accession>A0A139XKF8</accession>
<feature type="region of interest" description="Disordered" evidence="1">
    <location>
        <begin position="128"/>
        <end position="169"/>
    </location>
</feature>
<dbReference type="Gene3D" id="1.25.40.90">
    <property type="match status" value="1"/>
</dbReference>
<feature type="compositionally biased region" description="Basic residues" evidence="1">
    <location>
        <begin position="135"/>
        <end position="145"/>
    </location>
</feature>
<dbReference type="AlphaFoldDB" id="A0A139XKF8"/>
<protein>
    <submittedName>
        <fullName evidence="2">Uncharacterized protein</fullName>
    </submittedName>
</protein>
<comment type="caution">
    <text evidence="2">The sequence shown here is derived from an EMBL/GenBank/DDBJ whole genome shotgun (WGS) entry which is preliminary data.</text>
</comment>
<organism evidence="2 3">
    <name type="scientific">Toxoplasma gondii ARI</name>
    <dbReference type="NCBI Taxonomy" id="1074872"/>
    <lineage>
        <taxon>Eukaryota</taxon>
        <taxon>Sar</taxon>
        <taxon>Alveolata</taxon>
        <taxon>Apicomplexa</taxon>
        <taxon>Conoidasida</taxon>
        <taxon>Coccidia</taxon>
        <taxon>Eucoccidiorida</taxon>
        <taxon>Eimeriorina</taxon>
        <taxon>Sarcocystidae</taxon>
        <taxon>Toxoplasma</taxon>
    </lineage>
</organism>
<reference evidence="2 3" key="1">
    <citation type="journal article" date="2016" name="Nat. Commun.">
        <title>Local admixture of amplified and diversified secreted pathogenesis determinants shapes mosaic Toxoplasma gondii genomes.</title>
        <authorList>
            <person name="Lorenzi H."/>
            <person name="Khan A."/>
            <person name="Behnke M.S."/>
            <person name="Namasivayam S."/>
            <person name="Swapna L.S."/>
            <person name="Hadjithomas M."/>
            <person name="Karamycheva S."/>
            <person name="Pinney D."/>
            <person name="Brunk B.P."/>
            <person name="Ajioka J.W."/>
            <person name="Ajzenberg D."/>
            <person name="Boothroyd J.C."/>
            <person name="Boyle J.P."/>
            <person name="Darde M.L."/>
            <person name="Diaz-Miranda M.A."/>
            <person name="Dubey J.P."/>
            <person name="Fritz H.M."/>
            <person name="Gennari S.M."/>
            <person name="Gregory B.D."/>
            <person name="Kim K."/>
            <person name="Saeij J.P."/>
            <person name="Su C."/>
            <person name="White M.W."/>
            <person name="Zhu X.Q."/>
            <person name="Howe D.K."/>
            <person name="Rosenthal B.M."/>
            <person name="Grigg M.E."/>
            <person name="Parkinson J."/>
            <person name="Liu L."/>
            <person name="Kissinger J.C."/>
            <person name="Roos D.S."/>
            <person name="Sibley L.D."/>
        </authorList>
    </citation>
    <scope>NUCLEOTIDE SEQUENCE [LARGE SCALE GENOMIC DNA]</scope>
    <source>
        <strain evidence="2 3">ARI</strain>
    </source>
</reference>
<dbReference type="InterPro" id="IPR008942">
    <property type="entry name" value="ENTH_VHS"/>
</dbReference>
<feature type="compositionally biased region" description="Basic and acidic residues" evidence="1">
    <location>
        <begin position="159"/>
        <end position="169"/>
    </location>
</feature>
<dbReference type="VEuPathDB" id="ToxoDB:TGARI_216030A"/>
<evidence type="ECO:0000313" key="2">
    <source>
        <dbReference type="EMBL" id="KYF39260.1"/>
    </source>
</evidence>
<sequence length="169" mass="19124">MDGLALAGRFPAFVERVLSAMAFAASGRSEEALAAAVQAIDECSSSYEKGRVLAALVEEKLRLSVDGPVMLAAIELVAMAVGNLGVDFARCLDEKFMRTMTKILKMVQSETVKAGLLTEMLLTEKRERIKNANKEKKRTRRRRRMKTETREMRRRMGARRREGEELEWK</sequence>
<gene>
    <name evidence="2" type="ORF">TGARI_216030A</name>
</gene>
<name>A0A139XKF8_TOXGO</name>
<dbReference type="EMBL" id="AGQS02005790">
    <property type="protein sequence ID" value="KYF39260.1"/>
    <property type="molecule type" value="Genomic_DNA"/>
</dbReference>
<proteinExistence type="predicted"/>